<dbReference type="PROSITE" id="PS51419">
    <property type="entry name" value="RAB"/>
    <property type="match status" value="1"/>
</dbReference>
<name>E4XND4_OIKDI</name>
<evidence type="ECO:0008006" key="5">
    <source>
        <dbReference type="Google" id="ProtNLM"/>
    </source>
</evidence>
<accession>E4XND4</accession>
<evidence type="ECO:0000256" key="2">
    <source>
        <dbReference type="ARBA" id="ARBA00023134"/>
    </source>
</evidence>
<evidence type="ECO:0000313" key="3">
    <source>
        <dbReference type="EMBL" id="CBY11372.1"/>
    </source>
</evidence>
<dbReference type="Pfam" id="PF00071">
    <property type="entry name" value="Ras"/>
    <property type="match status" value="1"/>
</dbReference>
<dbReference type="InterPro" id="IPR020849">
    <property type="entry name" value="Small_GTPase_Ras-type"/>
</dbReference>
<dbReference type="Gene3D" id="3.40.50.300">
    <property type="entry name" value="P-loop containing nucleotide triphosphate hydrolases"/>
    <property type="match status" value="1"/>
</dbReference>
<dbReference type="PRINTS" id="PR00449">
    <property type="entry name" value="RASTRNSFRMNG"/>
</dbReference>
<dbReference type="SUPFAM" id="SSF52540">
    <property type="entry name" value="P-loop containing nucleoside triphosphate hydrolases"/>
    <property type="match status" value="1"/>
</dbReference>
<organism evidence="3">
    <name type="scientific">Oikopleura dioica</name>
    <name type="common">Tunicate</name>
    <dbReference type="NCBI Taxonomy" id="34765"/>
    <lineage>
        <taxon>Eukaryota</taxon>
        <taxon>Metazoa</taxon>
        <taxon>Chordata</taxon>
        <taxon>Tunicata</taxon>
        <taxon>Appendicularia</taxon>
        <taxon>Copelata</taxon>
        <taxon>Oikopleuridae</taxon>
        <taxon>Oikopleura</taxon>
    </lineage>
</organism>
<evidence type="ECO:0000313" key="4">
    <source>
        <dbReference type="Proteomes" id="UP000001307"/>
    </source>
</evidence>
<dbReference type="PANTHER" id="PTHR24070">
    <property type="entry name" value="RAS, DI-RAS, AND RHEB FAMILY MEMBERS OF SMALL GTPASE SUPERFAMILY"/>
    <property type="match status" value="1"/>
</dbReference>
<dbReference type="Proteomes" id="UP000001307">
    <property type="component" value="Unassembled WGS sequence"/>
</dbReference>
<keyword evidence="2" id="KW-0342">GTP-binding</keyword>
<dbReference type="AlphaFoldDB" id="E4XND4"/>
<keyword evidence="1" id="KW-0547">Nucleotide-binding</keyword>
<dbReference type="InterPro" id="IPR001806">
    <property type="entry name" value="Small_GTPase"/>
</dbReference>
<gene>
    <name evidence="3" type="ORF">GSOID_T00015691001</name>
</gene>
<dbReference type="SMART" id="SM00175">
    <property type="entry name" value="RAB"/>
    <property type="match status" value="1"/>
</dbReference>
<proteinExistence type="predicted"/>
<dbReference type="GO" id="GO:0016020">
    <property type="term" value="C:membrane"/>
    <property type="evidence" value="ECO:0007669"/>
    <property type="project" value="InterPro"/>
</dbReference>
<dbReference type="InterPro" id="IPR027417">
    <property type="entry name" value="P-loop_NTPase"/>
</dbReference>
<dbReference type="PROSITE" id="PS51421">
    <property type="entry name" value="RAS"/>
    <property type="match status" value="1"/>
</dbReference>
<protein>
    <recommendedName>
        <fullName evidence="5">Small monomeric GTPase</fullName>
    </recommendedName>
</protein>
<keyword evidence="4" id="KW-1185">Reference proteome</keyword>
<dbReference type="EMBL" id="FN653083">
    <property type="protein sequence ID" value="CBY11372.1"/>
    <property type="molecule type" value="Genomic_DNA"/>
</dbReference>
<dbReference type="OrthoDB" id="265044at2759"/>
<dbReference type="GO" id="GO:0003924">
    <property type="term" value="F:GTPase activity"/>
    <property type="evidence" value="ECO:0007669"/>
    <property type="project" value="InterPro"/>
</dbReference>
<dbReference type="InParanoid" id="E4XND4"/>
<sequence length="221" mass="25823">MQKTEITKLSEYNISMECSKERRIAVVGKSTVGKSSLVRQYIDHEFIDRHIPTADREWVKEDVFLQSEFRLEVHDSSGMDDSTHIPASWVGSIDAFVIMYAINDRQSFDIALHIRRKLAEAMGQCEETCTIPITLIGNKRDKKSERQISKAEVLNHIKEWKNTKFAEITCTSLYEVEVIFAELIEIHERKYGLYTPQVTFWQKVHNYFKKPDMQIHLNSVH</sequence>
<dbReference type="GO" id="GO:0005525">
    <property type="term" value="F:GTP binding"/>
    <property type="evidence" value="ECO:0007669"/>
    <property type="project" value="UniProtKB-KW"/>
</dbReference>
<reference evidence="3" key="1">
    <citation type="journal article" date="2010" name="Science">
        <title>Plasticity of animal genome architecture unmasked by rapid evolution of a pelagic tunicate.</title>
        <authorList>
            <person name="Denoeud F."/>
            <person name="Henriet S."/>
            <person name="Mungpakdee S."/>
            <person name="Aury J.M."/>
            <person name="Da Silva C."/>
            <person name="Brinkmann H."/>
            <person name="Mikhaleva J."/>
            <person name="Olsen L.C."/>
            <person name="Jubin C."/>
            <person name="Canestro C."/>
            <person name="Bouquet J.M."/>
            <person name="Danks G."/>
            <person name="Poulain J."/>
            <person name="Campsteijn C."/>
            <person name="Adamski M."/>
            <person name="Cross I."/>
            <person name="Yadetie F."/>
            <person name="Muffato M."/>
            <person name="Louis A."/>
            <person name="Butcher S."/>
            <person name="Tsagkogeorga G."/>
            <person name="Konrad A."/>
            <person name="Singh S."/>
            <person name="Jensen M.F."/>
            <person name="Cong E.H."/>
            <person name="Eikeseth-Otteraa H."/>
            <person name="Noel B."/>
            <person name="Anthouard V."/>
            <person name="Porcel B.M."/>
            <person name="Kachouri-Lafond R."/>
            <person name="Nishino A."/>
            <person name="Ugolini M."/>
            <person name="Chourrout P."/>
            <person name="Nishida H."/>
            <person name="Aasland R."/>
            <person name="Huzurbazar S."/>
            <person name="Westhof E."/>
            <person name="Delsuc F."/>
            <person name="Lehrach H."/>
            <person name="Reinhardt R."/>
            <person name="Weissenbach J."/>
            <person name="Roy S.W."/>
            <person name="Artiguenave F."/>
            <person name="Postlethwait J.H."/>
            <person name="Manak J.R."/>
            <person name="Thompson E.M."/>
            <person name="Jaillon O."/>
            <person name="Du Pasquier L."/>
            <person name="Boudinot P."/>
            <person name="Liberles D.A."/>
            <person name="Volff J.N."/>
            <person name="Philippe H."/>
            <person name="Lenhard B."/>
            <person name="Roest Crollius H."/>
            <person name="Wincker P."/>
            <person name="Chourrout D."/>
        </authorList>
    </citation>
    <scope>NUCLEOTIDE SEQUENCE [LARGE SCALE GENOMIC DNA]</scope>
</reference>
<evidence type="ECO:0000256" key="1">
    <source>
        <dbReference type="ARBA" id="ARBA00022741"/>
    </source>
</evidence>
<dbReference type="SMART" id="SM00173">
    <property type="entry name" value="RAS"/>
    <property type="match status" value="1"/>
</dbReference>
<dbReference type="GO" id="GO:0007165">
    <property type="term" value="P:signal transduction"/>
    <property type="evidence" value="ECO:0007669"/>
    <property type="project" value="InterPro"/>
</dbReference>